<dbReference type="EMBL" id="NCSJ02000019">
    <property type="protein sequence ID" value="RFU34514.1"/>
    <property type="molecule type" value="Genomic_DNA"/>
</dbReference>
<feature type="non-terminal residue" evidence="1">
    <location>
        <position position="1"/>
    </location>
</feature>
<sequence length="76" mass="7867">MTIDDNVVNAPSLPYCSAADGFPEALFSEASNLTRAKLCRLIESFGTMTAQGAIATVGKSVNRGGSAAKTAQLIVF</sequence>
<reference evidence="1 2" key="1">
    <citation type="submission" date="2018-05" db="EMBL/GenBank/DDBJ databases">
        <title>Draft genome sequence of Scytalidium lignicola DSM 105466, a ubiquitous saprotrophic fungus.</title>
        <authorList>
            <person name="Buettner E."/>
            <person name="Gebauer A.M."/>
            <person name="Hofrichter M."/>
            <person name="Liers C."/>
            <person name="Kellner H."/>
        </authorList>
    </citation>
    <scope>NUCLEOTIDE SEQUENCE [LARGE SCALE GENOMIC DNA]</scope>
    <source>
        <strain evidence="1 2">DSM 105466</strain>
    </source>
</reference>
<organism evidence="1 2">
    <name type="scientific">Scytalidium lignicola</name>
    <name type="common">Hyphomycete</name>
    <dbReference type="NCBI Taxonomy" id="5539"/>
    <lineage>
        <taxon>Eukaryota</taxon>
        <taxon>Fungi</taxon>
        <taxon>Dikarya</taxon>
        <taxon>Ascomycota</taxon>
        <taxon>Pezizomycotina</taxon>
        <taxon>Leotiomycetes</taxon>
        <taxon>Leotiomycetes incertae sedis</taxon>
        <taxon>Scytalidium</taxon>
    </lineage>
</organism>
<proteinExistence type="predicted"/>
<dbReference type="Proteomes" id="UP000258309">
    <property type="component" value="Unassembled WGS sequence"/>
</dbReference>
<feature type="non-terminal residue" evidence="1">
    <location>
        <position position="76"/>
    </location>
</feature>
<accession>A0A3E2HM84</accession>
<evidence type="ECO:0000313" key="2">
    <source>
        <dbReference type="Proteomes" id="UP000258309"/>
    </source>
</evidence>
<dbReference type="AlphaFoldDB" id="A0A3E2HM84"/>
<protein>
    <submittedName>
        <fullName evidence="1">Uncharacterized protein</fullName>
    </submittedName>
</protein>
<gene>
    <name evidence="1" type="ORF">B7463_g1804</name>
</gene>
<comment type="caution">
    <text evidence="1">The sequence shown here is derived from an EMBL/GenBank/DDBJ whole genome shotgun (WGS) entry which is preliminary data.</text>
</comment>
<evidence type="ECO:0000313" key="1">
    <source>
        <dbReference type="EMBL" id="RFU34514.1"/>
    </source>
</evidence>
<name>A0A3E2HM84_SCYLI</name>
<keyword evidence="2" id="KW-1185">Reference proteome</keyword>